<comment type="caution">
    <text evidence="1">The sequence shown here is derived from an EMBL/GenBank/DDBJ whole genome shotgun (WGS) entry which is preliminary data.</text>
</comment>
<dbReference type="RefSeq" id="WP_120150514.1">
    <property type="nucleotide sequence ID" value="NZ_QZVT01000015.1"/>
</dbReference>
<name>A0A3A5M1J7_9MICC</name>
<dbReference type="Pfam" id="PF04978">
    <property type="entry name" value="MST"/>
    <property type="match status" value="1"/>
</dbReference>
<reference evidence="1 2" key="1">
    <citation type="submission" date="2018-09" db="EMBL/GenBank/DDBJ databases">
        <title>Novel species of Arthrobacter.</title>
        <authorList>
            <person name="Liu Q."/>
            <person name="Xin Y.-H."/>
        </authorList>
    </citation>
    <scope>NUCLEOTIDE SEQUENCE [LARGE SCALE GENOMIC DNA]</scope>
    <source>
        <strain evidence="1 2">Hz2</strain>
    </source>
</reference>
<sequence>MSDAQLLAQLAGERSHVLRTVEGLTEQQMSTPLVPSGWTVTRLLNHLAFDDEMFWISAVLGGNSAAIEALHDGWHSTPMTGLDAVIIYQDQITSSDKILAGVDLDAPPRWWPPASQFDQPPMADGREIVFRVLAETSVHVGHLDVVRELIDGHQNVVVN</sequence>
<dbReference type="AlphaFoldDB" id="A0A3A5M1J7"/>
<proteinExistence type="predicted"/>
<evidence type="ECO:0000313" key="2">
    <source>
        <dbReference type="Proteomes" id="UP000272560"/>
    </source>
</evidence>
<dbReference type="Gene3D" id="1.20.120.450">
    <property type="entry name" value="dinb family like domain"/>
    <property type="match status" value="1"/>
</dbReference>
<organism evidence="1 2">
    <name type="scientific">Arthrobacter cheniae</name>
    <dbReference type="NCBI Taxonomy" id="1258888"/>
    <lineage>
        <taxon>Bacteria</taxon>
        <taxon>Bacillati</taxon>
        <taxon>Actinomycetota</taxon>
        <taxon>Actinomycetes</taxon>
        <taxon>Micrococcales</taxon>
        <taxon>Micrococcaceae</taxon>
        <taxon>Arthrobacter</taxon>
    </lineage>
</organism>
<protein>
    <submittedName>
        <fullName evidence="1">DUF664 domain-containing protein</fullName>
    </submittedName>
</protein>
<accession>A0A3A5M1J7</accession>
<dbReference type="InterPro" id="IPR034660">
    <property type="entry name" value="DinB/YfiT-like"/>
</dbReference>
<dbReference type="InterPro" id="IPR007061">
    <property type="entry name" value="MST-like"/>
</dbReference>
<dbReference type="OrthoDB" id="4548523at2"/>
<gene>
    <name evidence="1" type="ORF">D6T63_17620</name>
</gene>
<dbReference type="EMBL" id="QZVT01000015">
    <property type="protein sequence ID" value="RJT75639.1"/>
    <property type="molecule type" value="Genomic_DNA"/>
</dbReference>
<dbReference type="SUPFAM" id="SSF109854">
    <property type="entry name" value="DinB/YfiT-like putative metalloenzymes"/>
    <property type="match status" value="1"/>
</dbReference>
<evidence type="ECO:0000313" key="1">
    <source>
        <dbReference type="EMBL" id="RJT75639.1"/>
    </source>
</evidence>
<dbReference type="Proteomes" id="UP000272560">
    <property type="component" value="Unassembled WGS sequence"/>
</dbReference>
<keyword evidence="2" id="KW-1185">Reference proteome</keyword>